<dbReference type="EMBL" id="HBFQ01027519">
    <property type="protein sequence ID" value="CAD8845076.1"/>
    <property type="molecule type" value="Transcribed_RNA"/>
</dbReference>
<evidence type="ECO:0000313" key="1">
    <source>
        <dbReference type="EMBL" id="CAD8845076.1"/>
    </source>
</evidence>
<dbReference type="AlphaFoldDB" id="A0A7S1A7E2"/>
<sequence length="293" mass="32387">MYVSRRVPRSLPARGQHASVFCWVVRRIWRCGACPFLLGSTGVWLYLHHMSWQLALSYPVDAVFSAKESPKRVPAGVAWVKVESSVSPQIPLRSRLRFLEDYKQALVSGLVKELMPNPFETHIRTLESSPFSEKPVEALVPDPLLVRAEKVAQAGNGARPALVADQPPLSTNVAQGGNVARPVWNEDPANKLYMNRAMVHAQRAHLRSSTEWVQALSVTCDVESDVDWVGEDVGAILSMTRQSCCAVCVFMNSSYPGSCEAAVMTGQACWPKRALSLNISRKGFSTCRPRRPA</sequence>
<accession>A0A7S1A7E2</accession>
<proteinExistence type="predicted"/>
<name>A0A7S1A7E2_NOCSC</name>
<protein>
    <submittedName>
        <fullName evidence="1">Uncharacterized protein</fullName>
    </submittedName>
</protein>
<reference evidence="1" key="1">
    <citation type="submission" date="2021-01" db="EMBL/GenBank/DDBJ databases">
        <authorList>
            <person name="Corre E."/>
            <person name="Pelletier E."/>
            <person name="Niang G."/>
            <person name="Scheremetjew M."/>
            <person name="Finn R."/>
            <person name="Kale V."/>
            <person name="Holt S."/>
            <person name="Cochrane G."/>
            <person name="Meng A."/>
            <person name="Brown T."/>
            <person name="Cohen L."/>
        </authorList>
    </citation>
    <scope>NUCLEOTIDE SEQUENCE</scope>
</reference>
<gene>
    <name evidence="1" type="ORF">NSCI0253_LOCUS19426</name>
</gene>
<organism evidence="1">
    <name type="scientific">Noctiluca scintillans</name>
    <name type="common">Sea sparkle</name>
    <name type="synonym">Red tide dinoflagellate</name>
    <dbReference type="NCBI Taxonomy" id="2966"/>
    <lineage>
        <taxon>Eukaryota</taxon>
        <taxon>Sar</taxon>
        <taxon>Alveolata</taxon>
        <taxon>Dinophyceae</taxon>
        <taxon>Noctilucales</taxon>
        <taxon>Noctilucaceae</taxon>
        <taxon>Noctiluca</taxon>
    </lineage>
</organism>